<feature type="binding site" evidence="9">
    <location>
        <position position="295"/>
    </location>
    <ligand>
        <name>Zn(2+)</name>
        <dbReference type="ChEBI" id="CHEBI:29105"/>
        <label>2</label>
    </ligand>
</feature>
<accession>A0A6S7FRH9</accession>
<dbReference type="GO" id="GO:0004035">
    <property type="term" value="F:alkaline phosphatase activity"/>
    <property type="evidence" value="ECO:0007669"/>
    <property type="project" value="UniProtKB-EC"/>
</dbReference>
<dbReference type="EC" id="3.1.3.1" evidence="2 11"/>
<dbReference type="InterPro" id="IPR017850">
    <property type="entry name" value="Alkaline_phosphatase_core_sf"/>
</dbReference>
<keyword evidence="13" id="KW-1185">Reference proteome</keyword>
<dbReference type="Gene3D" id="3.40.720.10">
    <property type="entry name" value="Alkaline Phosphatase, subunit A"/>
    <property type="match status" value="1"/>
</dbReference>
<comment type="similarity">
    <text evidence="1 10">Belongs to the alkaline phosphatase family.</text>
</comment>
<comment type="caution">
    <text evidence="12">The sequence shown here is derived from an EMBL/GenBank/DDBJ whole genome shotgun (WGS) entry which is preliminary data.</text>
</comment>
<dbReference type="EMBL" id="CACRXK020000476">
    <property type="protein sequence ID" value="CAB3982188.1"/>
    <property type="molecule type" value="Genomic_DNA"/>
</dbReference>
<dbReference type="Proteomes" id="UP001152795">
    <property type="component" value="Unassembled WGS sequence"/>
</dbReference>
<feature type="binding site" evidence="9">
    <location>
        <position position="299"/>
    </location>
    <ligand>
        <name>Zn(2+)</name>
        <dbReference type="ChEBI" id="CHEBI:29105"/>
        <label>2</label>
    </ligand>
</feature>
<dbReference type="PROSITE" id="PS00123">
    <property type="entry name" value="ALKALINE_PHOSPHATASE"/>
    <property type="match status" value="1"/>
</dbReference>
<evidence type="ECO:0000256" key="4">
    <source>
        <dbReference type="ARBA" id="ARBA00022723"/>
    </source>
</evidence>
<feature type="binding site" evidence="9">
    <location>
        <position position="290"/>
    </location>
    <ligand>
        <name>Mg(2+)</name>
        <dbReference type="ChEBI" id="CHEBI:18420"/>
    </ligand>
</feature>
<dbReference type="SMART" id="SM00098">
    <property type="entry name" value="alkPPc"/>
    <property type="match status" value="1"/>
</dbReference>
<feature type="binding site" evidence="9">
    <location>
        <position position="21"/>
    </location>
    <ligand>
        <name>Zn(2+)</name>
        <dbReference type="ChEBI" id="CHEBI:29105"/>
        <label>2</label>
    </ligand>
</feature>
<dbReference type="InterPro" id="IPR001952">
    <property type="entry name" value="Alkaline_phosphatase"/>
</dbReference>
<protein>
    <recommendedName>
        <fullName evidence="2 11">Alkaline phosphatase</fullName>
        <ecNumber evidence="2 11">3.1.3.1</ecNumber>
    </recommendedName>
</protein>
<evidence type="ECO:0000256" key="8">
    <source>
        <dbReference type="PIRSR" id="PIRSR601952-1"/>
    </source>
</evidence>
<feature type="binding site" evidence="9">
    <location>
        <position position="336"/>
    </location>
    <ligand>
        <name>Zn(2+)</name>
        <dbReference type="ChEBI" id="CHEBI:29105"/>
        <label>2</label>
    </ligand>
</feature>
<organism evidence="12 13">
    <name type="scientific">Paramuricea clavata</name>
    <name type="common">Red gorgonian</name>
    <name type="synonym">Violescent sea-whip</name>
    <dbReference type="NCBI Taxonomy" id="317549"/>
    <lineage>
        <taxon>Eukaryota</taxon>
        <taxon>Metazoa</taxon>
        <taxon>Cnidaria</taxon>
        <taxon>Anthozoa</taxon>
        <taxon>Octocorallia</taxon>
        <taxon>Malacalcyonacea</taxon>
        <taxon>Plexauridae</taxon>
        <taxon>Paramuricea</taxon>
    </lineage>
</organism>
<evidence type="ECO:0000313" key="12">
    <source>
        <dbReference type="EMBL" id="CAB3982188.1"/>
    </source>
</evidence>
<comment type="cofactor">
    <cofactor evidence="9">
        <name>Mg(2+)</name>
        <dbReference type="ChEBI" id="CHEBI:18420"/>
    </cofactor>
    <text evidence="9">Binds 1 Mg(2+) ion.</text>
</comment>
<evidence type="ECO:0000256" key="2">
    <source>
        <dbReference type="ARBA" id="ARBA00012647"/>
    </source>
</evidence>
<sequence>MNIRLQPNTNPAKNVILFLGDGMGISTTTAARIFDGQSRGESGEENVLSWETFPYTALSKTYNTDVQVPDSAGTATAFGTGVKTREGILGLNGKAIFENCASAKGNEVLSILTFAELAGMSTGLITNTRVTHATPGAFYSHTPSRNWENDQSAQGTCVDISRQLIEYQYGNGIDVVLGGGWRSFLPCGSKDPEGKTFEDLAKCRNDGRNLTNEWLGKYNNSAVVWNKDELKKIDPDQVDHLLGLFASSVMEYEVLRPEKNRSHEPNFIEMVEKTIEILRKNPKGFFLMAEGGLIDWAHHDNNAHLSLSETASMAKAVKKVQDMTNADETLILVTADHSHSFTQFGNVKRGNPIFGFQSKLPLDGKPALSLSYADGPTGLIGNQTRANLTGANYNDTGFLQQALIKMEYESHSAEDVGQFFYILIFTSACESHF</sequence>
<feature type="binding site" evidence="9">
    <location>
        <position position="21"/>
    </location>
    <ligand>
        <name>Mg(2+)</name>
        <dbReference type="ChEBI" id="CHEBI:18420"/>
    </ligand>
</feature>
<keyword evidence="6 9" id="KW-0862">Zinc</keyword>
<evidence type="ECO:0000256" key="5">
    <source>
        <dbReference type="ARBA" id="ARBA00022801"/>
    </source>
</evidence>
<keyword evidence="7 9" id="KW-0460">Magnesium</keyword>
<evidence type="ECO:0000256" key="11">
    <source>
        <dbReference type="RuleBase" id="RU003947"/>
    </source>
</evidence>
<reference evidence="12" key="1">
    <citation type="submission" date="2020-04" db="EMBL/GenBank/DDBJ databases">
        <authorList>
            <person name="Alioto T."/>
            <person name="Alioto T."/>
            <person name="Gomez Garrido J."/>
        </authorList>
    </citation>
    <scope>NUCLEOTIDE SEQUENCE</scope>
    <source>
        <strain evidence="12">A484AB</strain>
    </source>
</reference>
<feature type="binding site" evidence="9">
    <location>
        <position position="132"/>
    </location>
    <ligand>
        <name>Mg(2+)</name>
        <dbReference type="ChEBI" id="CHEBI:18420"/>
    </ligand>
</feature>
<evidence type="ECO:0000256" key="7">
    <source>
        <dbReference type="ARBA" id="ARBA00022842"/>
    </source>
</evidence>
<dbReference type="CDD" id="cd16012">
    <property type="entry name" value="ALP"/>
    <property type="match status" value="1"/>
</dbReference>
<feature type="binding site" evidence="9">
    <location>
        <position position="134"/>
    </location>
    <ligand>
        <name>Mg(2+)</name>
        <dbReference type="ChEBI" id="CHEBI:18420"/>
    </ligand>
</feature>
<keyword evidence="5 11" id="KW-0378">Hydrolase</keyword>
<evidence type="ECO:0000313" key="13">
    <source>
        <dbReference type="Proteomes" id="UP001152795"/>
    </source>
</evidence>
<dbReference type="Pfam" id="PF00245">
    <property type="entry name" value="Alk_phosphatase"/>
    <property type="match status" value="1"/>
</dbReference>
<dbReference type="PRINTS" id="PR00113">
    <property type="entry name" value="ALKPHPHTASE"/>
</dbReference>
<proteinExistence type="inferred from homology"/>
<comment type="catalytic activity">
    <reaction evidence="11">
        <text>a phosphate monoester + H2O = an alcohol + phosphate</text>
        <dbReference type="Rhea" id="RHEA:15017"/>
        <dbReference type="ChEBI" id="CHEBI:15377"/>
        <dbReference type="ChEBI" id="CHEBI:30879"/>
        <dbReference type="ChEBI" id="CHEBI:43474"/>
        <dbReference type="ChEBI" id="CHEBI:67140"/>
        <dbReference type="EC" id="3.1.3.1"/>
    </reaction>
</comment>
<dbReference type="PANTHER" id="PTHR11596">
    <property type="entry name" value="ALKALINE PHOSPHATASE"/>
    <property type="match status" value="1"/>
</dbReference>
<name>A0A6S7FRH9_PARCT</name>
<evidence type="ECO:0000256" key="9">
    <source>
        <dbReference type="PIRSR" id="PIRSR601952-2"/>
    </source>
</evidence>
<feature type="active site" description="Phosphoserine intermediate" evidence="8">
    <location>
        <position position="71"/>
    </location>
</feature>
<evidence type="ECO:0000256" key="1">
    <source>
        <dbReference type="ARBA" id="ARBA00005984"/>
    </source>
</evidence>
<dbReference type="PANTHER" id="PTHR11596:SF5">
    <property type="entry name" value="ALKALINE PHOSPHATASE"/>
    <property type="match status" value="1"/>
</dbReference>
<comment type="cofactor">
    <cofactor evidence="9">
        <name>Zn(2+)</name>
        <dbReference type="ChEBI" id="CHEBI:29105"/>
    </cofactor>
    <text evidence="9">Binds 2 Zn(2+) ions.</text>
</comment>
<dbReference type="GO" id="GO:0046872">
    <property type="term" value="F:metal ion binding"/>
    <property type="evidence" value="ECO:0007669"/>
    <property type="project" value="UniProtKB-KW"/>
</dbReference>
<evidence type="ECO:0000256" key="6">
    <source>
        <dbReference type="ARBA" id="ARBA00022833"/>
    </source>
</evidence>
<keyword evidence="4 9" id="KW-0479">Metal-binding</keyword>
<keyword evidence="3" id="KW-0597">Phosphoprotein</keyword>
<feature type="binding site" evidence="9">
    <location>
        <position position="411"/>
    </location>
    <ligand>
        <name>Zn(2+)</name>
        <dbReference type="ChEBI" id="CHEBI:29105"/>
        <label>2</label>
    </ligand>
</feature>
<dbReference type="AlphaFoldDB" id="A0A6S7FRH9"/>
<evidence type="ECO:0000256" key="10">
    <source>
        <dbReference type="RuleBase" id="RU003946"/>
    </source>
</evidence>
<dbReference type="SUPFAM" id="SSF53649">
    <property type="entry name" value="Alkaline phosphatase-like"/>
    <property type="match status" value="1"/>
</dbReference>
<feature type="binding site" evidence="9">
    <location>
        <position position="337"/>
    </location>
    <ligand>
        <name>Zn(2+)</name>
        <dbReference type="ChEBI" id="CHEBI:29105"/>
        <label>2</label>
    </ligand>
</feature>
<evidence type="ECO:0000256" key="3">
    <source>
        <dbReference type="ARBA" id="ARBA00022553"/>
    </source>
</evidence>
<gene>
    <name evidence="12" type="ORF">PACLA_8A012289</name>
</gene>
<dbReference type="InterPro" id="IPR018299">
    <property type="entry name" value="Alkaline_phosphatase_AS"/>
</dbReference>
<dbReference type="OrthoDB" id="5818554at2759"/>